<dbReference type="InterPro" id="IPR021858">
    <property type="entry name" value="Fun_TF"/>
</dbReference>
<evidence type="ECO:0000313" key="3">
    <source>
        <dbReference type="EMBL" id="SPO00319.1"/>
    </source>
</evidence>
<sequence length="353" mass="40315">MAFAARHRSLTDPRWTWPALSMKGRAVAALRQRLGLLDTRAEAIADPQIPVAMMFLCLDEILDSCDHRWVIHMRACQDWLRLRRQLPSSSRSFQAEQSLVSFAERFFAFQDVISRTACGKAPHFGLEYWEDLGRGTDAQEWWMGCSTALANIIFRITELGRARDRKELSADTFEMQAGSLEEELQSLTYKNHQDYDGIPGDGLIRTSFELMRESVTLYHHCLLYDASPSTPLVATAIRKILQMTHELMEAGSFSGLAFPLFVAAVELDPLNDELILQHSDAALSEKRVSGRWFVLETLQTLSVCSLFNVPRTRAVIRNIWTMRDLRLEEDEATRARNDWNFYVSPYSSNISLA</sequence>
<dbReference type="Pfam" id="PF11951">
    <property type="entry name" value="Fungal_trans_2"/>
    <property type="match status" value="1"/>
</dbReference>
<accession>A0AAE8STQ5</accession>
<dbReference type="EMBL" id="ONZQ02000003">
    <property type="protein sequence ID" value="SPO00319.1"/>
    <property type="molecule type" value="Genomic_DNA"/>
</dbReference>
<dbReference type="AlphaFoldDB" id="A0AAE8STQ5"/>
<dbReference type="Proteomes" id="UP001187682">
    <property type="component" value="Unassembled WGS sequence"/>
</dbReference>
<dbReference type="PANTHER" id="PTHR37534:SF49">
    <property type="entry name" value="LYSINE BIOSYNTHESIS REGULATORY PROTEIN LYS14"/>
    <property type="match status" value="1"/>
</dbReference>
<comment type="subcellular location">
    <subcellularLocation>
        <location evidence="1">Nucleus</location>
    </subcellularLocation>
</comment>
<dbReference type="GO" id="GO:0003700">
    <property type="term" value="F:DNA-binding transcription factor activity"/>
    <property type="evidence" value="ECO:0007669"/>
    <property type="project" value="TreeGrafter"/>
</dbReference>
<evidence type="ECO:0000313" key="4">
    <source>
        <dbReference type="Proteomes" id="UP001187682"/>
    </source>
</evidence>
<name>A0AAE8STQ5_9PEZI</name>
<dbReference type="GO" id="GO:0000976">
    <property type="term" value="F:transcription cis-regulatory region binding"/>
    <property type="evidence" value="ECO:0007669"/>
    <property type="project" value="TreeGrafter"/>
</dbReference>
<keyword evidence="4" id="KW-1185">Reference proteome</keyword>
<dbReference type="GO" id="GO:0045944">
    <property type="term" value="P:positive regulation of transcription by RNA polymerase II"/>
    <property type="evidence" value="ECO:0007669"/>
    <property type="project" value="TreeGrafter"/>
</dbReference>
<organism evidence="3 4">
    <name type="scientific">Cephalotrichum gorgonifer</name>
    <dbReference type="NCBI Taxonomy" id="2041049"/>
    <lineage>
        <taxon>Eukaryota</taxon>
        <taxon>Fungi</taxon>
        <taxon>Dikarya</taxon>
        <taxon>Ascomycota</taxon>
        <taxon>Pezizomycotina</taxon>
        <taxon>Sordariomycetes</taxon>
        <taxon>Hypocreomycetidae</taxon>
        <taxon>Microascales</taxon>
        <taxon>Microascaceae</taxon>
        <taxon>Cephalotrichum</taxon>
    </lineage>
</organism>
<protein>
    <submittedName>
        <fullName evidence="3">Uncharacterized protein</fullName>
    </submittedName>
</protein>
<reference evidence="3" key="1">
    <citation type="submission" date="2018-03" db="EMBL/GenBank/DDBJ databases">
        <authorList>
            <person name="Guldener U."/>
        </authorList>
    </citation>
    <scope>NUCLEOTIDE SEQUENCE</scope>
</reference>
<keyword evidence="2" id="KW-0539">Nucleus</keyword>
<gene>
    <name evidence="3" type="ORF">DNG_03164</name>
</gene>
<comment type="caution">
    <text evidence="3">The sequence shown here is derived from an EMBL/GenBank/DDBJ whole genome shotgun (WGS) entry which is preliminary data.</text>
</comment>
<evidence type="ECO:0000256" key="2">
    <source>
        <dbReference type="ARBA" id="ARBA00023242"/>
    </source>
</evidence>
<dbReference type="GO" id="GO:0005634">
    <property type="term" value="C:nucleus"/>
    <property type="evidence" value="ECO:0007669"/>
    <property type="project" value="UniProtKB-SubCell"/>
</dbReference>
<proteinExistence type="predicted"/>
<dbReference type="PANTHER" id="PTHR37534">
    <property type="entry name" value="TRANSCRIPTIONAL ACTIVATOR PROTEIN UGA3"/>
    <property type="match status" value="1"/>
</dbReference>
<evidence type="ECO:0000256" key="1">
    <source>
        <dbReference type="ARBA" id="ARBA00004123"/>
    </source>
</evidence>